<reference evidence="2 3" key="1">
    <citation type="submission" date="2024-01" db="EMBL/GenBank/DDBJ databases">
        <title>The genome of the rayed Mediterranean limpet Patella caerulea (Linnaeus, 1758).</title>
        <authorList>
            <person name="Anh-Thu Weber A."/>
            <person name="Halstead-Nussloch G."/>
        </authorList>
    </citation>
    <scope>NUCLEOTIDE SEQUENCE [LARGE SCALE GENOMIC DNA]</scope>
    <source>
        <strain evidence="2">AATW-2023a</strain>
        <tissue evidence="2">Whole specimen</tissue>
    </source>
</reference>
<dbReference type="GO" id="GO:0008408">
    <property type="term" value="F:3'-5' exonuclease activity"/>
    <property type="evidence" value="ECO:0007669"/>
    <property type="project" value="InterPro"/>
</dbReference>
<organism evidence="2 3">
    <name type="scientific">Patella caerulea</name>
    <name type="common">Rayed Mediterranean limpet</name>
    <dbReference type="NCBI Taxonomy" id="87958"/>
    <lineage>
        <taxon>Eukaryota</taxon>
        <taxon>Metazoa</taxon>
        <taxon>Spiralia</taxon>
        <taxon>Lophotrochozoa</taxon>
        <taxon>Mollusca</taxon>
        <taxon>Gastropoda</taxon>
        <taxon>Patellogastropoda</taxon>
        <taxon>Patelloidea</taxon>
        <taxon>Patellidae</taxon>
        <taxon>Patella</taxon>
    </lineage>
</organism>
<sequence length="606" mass="69928">MASSSNSPQLDAWITRNQNKAKVEELTTYEMYDILAQLESVWFDDKTPDRFHVNKTVSNILCRHLQNAPNPYSLTIFLLENSKDFLTFKTTSLSFFVLKELDKWLNLPQNRNRIDKARLLNEEIRTHVYKVTAGKNFTYFDMAVKVYEMNHKGNDYFVPLVRYNIDNQKFKEASVAITKLRLQRHFKINDVIIPLLLQDKVNLLENYVIGQPDQQREVVQMLDNLCDRSTSIEDFINNSGVELTSVKRGQLNRKTLSKLAVRLMKLYEIPANLCPNITNARGLGAIKYLLYKRYIEMSMGSGSWEEMVLTAVGDNDYLKEQLVEQLMCYNDLQEAVKWTKNFRLPDSKIPLSVLEAREKFSQQLTDEAGCSTTGDEEENWDSQTLSDKDMSVFYHQLVIPLDHITMVDSRDSLEKCSKRLSVPGSVIGIDSEWKPTMGTEKSGISIMQLAVHDHIFLLDMMTLIKTLSREEISYFIQLVFCNEETVKLGYGFDADLHMVVKSLPYLKDILLCMKRFVDIEGVSSLVLKRNSDNVMLDESKLEDEDEDRSDAAQEPVAKVVTSFSKSEEKGLSELVRQCFGKPLCKNEQMSNWERRPLRQEQIVYAS</sequence>
<gene>
    <name evidence="2" type="ORF">SNE40_015537</name>
</gene>
<dbReference type="EMBL" id="JAZGQO010000010">
    <property type="protein sequence ID" value="KAK6177434.1"/>
    <property type="molecule type" value="Genomic_DNA"/>
</dbReference>
<accession>A0AAN8PJD8</accession>
<dbReference type="InterPro" id="IPR012337">
    <property type="entry name" value="RNaseH-like_sf"/>
</dbReference>
<dbReference type="Proteomes" id="UP001347796">
    <property type="component" value="Unassembled WGS sequence"/>
</dbReference>
<evidence type="ECO:0000313" key="3">
    <source>
        <dbReference type="Proteomes" id="UP001347796"/>
    </source>
</evidence>
<evidence type="ECO:0000259" key="1">
    <source>
        <dbReference type="Pfam" id="PF01612"/>
    </source>
</evidence>
<dbReference type="PANTHER" id="PTHR47765:SF2">
    <property type="entry name" value="EXONUCLEASE MUT-7 HOMOLOG"/>
    <property type="match status" value="1"/>
</dbReference>
<dbReference type="Gene3D" id="3.30.420.10">
    <property type="entry name" value="Ribonuclease H-like superfamily/Ribonuclease H"/>
    <property type="match status" value="1"/>
</dbReference>
<feature type="domain" description="3'-5' exonuclease" evidence="1">
    <location>
        <begin position="405"/>
        <end position="605"/>
    </location>
</feature>
<dbReference type="PANTHER" id="PTHR47765">
    <property type="entry name" value="3'-5' EXONUCLEASE DOMAIN-CONTAINING PROTEIN"/>
    <property type="match status" value="1"/>
</dbReference>
<dbReference type="InterPro" id="IPR002562">
    <property type="entry name" value="3'-5'_exonuclease_dom"/>
</dbReference>
<dbReference type="GO" id="GO:0006139">
    <property type="term" value="P:nucleobase-containing compound metabolic process"/>
    <property type="evidence" value="ECO:0007669"/>
    <property type="project" value="InterPro"/>
</dbReference>
<evidence type="ECO:0000313" key="2">
    <source>
        <dbReference type="EMBL" id="KAK6177434.1"/>
    </source>
</evidence>
<dbReference type="InterPro" id="IPR036397">
    <property type="entry name" value="RNaseH_sf"/>
</dbReference>
<dbReference type="Pfam" id="PF01612">
    <property type="entry name" value="DNA_pol_A_exo1"/>
    <property type="match status" value="1"/>
</dbReference>
<proteinExistence type="predicted"/>
<protein>
    <recommendedName>
        <fullName evidence="1">3'-5' exonuclease domain-containing protein</fullName>
    </recommendedName>
</protein>
<name>A0AAN8PJD8_PATCE</name>
<comment type="caution">
    <text evidence="2">The sequence shown here is derived from an EMBL/GenBank/DDBJ whole genome shotgun (WGS) entry which is preliminary data.</text>
</comment>
<dbReference type="InterPro" id="IPR052408">
    <property type="entry name" value="Exonuclease_MUT-7-like"/>
</dbReference>
<dbReference type="SUPFAM" id="SSF53098">
    <property type="entry name" value="Ribonuclease H-like"/>
    <property type="match status" value="1"/>
</dbReference>
<dbReference type="AlphaFoldDB" id="A0AAN8PJD8"/>
<dbReference type="GO" id="GO:0003676">
    <property type="term" value="F:nucleic acid binding"/>
    <property type="evidence" value="ECO:0007669"/>
    <property type="project" value="InterPro"/>
</dbReference>
<keyword evidence="3" id="KW-1185">Reference proteome</keyword>